<evidence type="ECO:0000313" key="1">
    <source>
        <dbReference type="EMBL" id="PNX90128.1"/>
    </source>
</evidence>
<comment type="caution">
    <text evidence="1">The sequence shown here is derived from an EMBL/GenBank/DDBJ whole genome shotgun (WGS) entry which is preliminary data.</text>
</comment>
<reference evidence="1 2" key="2">
    <citation type="journal article" date="2017" name="Front. Plant Sci.">
        <title>Gene Classification and Mining of Molecular Markers Useful in Red Clover (Trifolium pratense) Breeding.</title>
        <authorList>
            <person name="Istvanek J."/>
            <person name="Dluhosova J."/>
            <person name="Dluhos P."/>
            <person name="Patkova L."/>
            <person name="Nedelnik J."/>
            <person name="Repkova J."/>
        </authorList>
    </citation>
    <scope>NUCLEOTIDE SEQUENCE [LARGE SCALE GENOMIC DNA]</scope>
    <source>
        <strain evidence="2">cv. Tatra</strain>
        <tissue evidence="1">Young leaves</tissue>
    </source>
</reference>
<feature type="non-terminal residue" evidence="1">
    <location>
        <position position="1"/>
    </location>
</feature>
<gene>
    <name evidence="1" type="ORF">L195_g046251</name>
</gene>
<proteinExistence type="predicted"/>
<dbReference type="EMBL" id="ASHM01061882">
    <property type="protein sequence ID" value="PNX90128.1"/>
    <property type="molecule type" value="Genomic_DNA"/>
</dbReference>
<dbReference type="Proteomes" id="UP000236291">
    <property type="component" value="Unassembled WGS sequence"/>
</dbReference>
<organism evidence="1 2">
    <name type="scientific">Trifolium pratense</name>
    <name type="common">Red clover</name>
    <dbReference type="NCBI Taxonomy" id="57577"/>
    <lineage>
        <taxon>Eukaryota</taxon>
        <taxon>Viridiplantae</taxon>
        <taxon>Streptophyta</taxon>
        <taxon>Embryophyta</taxon>
        <taxon>Tracheophyta</taxon>
        <taxon>Spermatophyta</taxon>
        <taxon>Magnoliopsida</taxon>
        <taxon>eudicotyledons</taxon>
        <taxon>Gunneridae</taxon>
        <taxon>Pentapetalae</taxon>
        <taxon>rosids</taxon>
        <taxon>fabids</taxon>
        <taxon>Fabales</taxon>
        <taxon>Fabaceae</taxon>
        <taxon>Papilionoideae</taxon>
        <taxon>50 kb inversion clade</taxon>
        <taxon>NPAAA clade</taxon>
        <taxon>Hologalegina</taxon>
        <taxon>IRL clade</taxon>
        <taxon>Trifolieae</taxon>
        <taxon>Trifolium</taxon>
    </lineage>
</organism>
<evidence type="ECO:0000313" key="2">
    <source>
        <dbReference type="Proteomes" id="UP000236291"/>
    </source>
</evidence>
<reference evidence="1 2" key="1">
    <citation type="journal article" date="2014" name="Am. J. Bot.">
        <title>Genome assembly and annotation for red clover (Trifolium pratense; Fabaceae).</title>
        <authorList>
            <person name="Istvanek J."/>
            <person name="Jaros M."/>
            <person name="Krenek A."/>
            <person name="Repkova J."/>
        </authorList>
    </citation>
    <scope>NUCLEOTIDE SEQUENCE [LARGE SCALE GENOMIC DNA]</scope>
    <source>
        <strain evidence="2">cv. Tatra</strain>
        <tissue evidence="1">Young leaves</tissue>
    </source>
</reference>
<protein>
    <submittedName>
        <fullName evidence="1">Uncharacterized protein</fullName>
    </submittedName>
</protein>
<accession>A0A2K3MH60</accession>
<dbReference type="AlphaFoldDB" id="A0A2K3MH60"/>
<sequence length="44" mass="4560">GIGVSAGTNPPFGVDDLLNGPAINLSDLHVRSVTLFFFQEDATG</sequence>
<name>A0A2K3MH60_TRIPR</name>